<evidence type="ECO:0000313" key="1">
    <source>
        <dbReference type="EMBL" id="KAJ1368887.1"/>
    </source>
</evidence>
<reference evidence="1" key="1">
    <citation type="submission" date="2021-06" db="EMBL/GenBank/DDBJ databases">
        <title>Parelaphostrongylus tenuis whole genome reference sequence.</title>
        <authorList>
            <person name="Garwood T.J."/>
            <person name="Larsen P.A."/>
            <person name="Fountain-Jones N.M."/>
            <person name="Garbe J.R."/>
            <person name="Macchietto M.G."/>
            <person name="Kania S.A."/>
            <person name="Gerhold R.W."/>
            <person name="Richards J.E."/>
            <person name="Wolf T.M."/>
        </authorList>
    </citation>
    <scope>NUCLEOTIDE SEQUENCE</scope>
    <source>
        <strain evidence="1">MNPRO001-30</strain>
        <tissue evidence="1">Meninges</tissue>
    </source>
</reference>
<keyword evidence="2" id="KW-1185">Reference proteome</keyword>
<accession>A0AAD5WG64</accession>
<gene>
    <name evidence="1" type="ORF">KIN20_030241</name>
</gene>
<comment type="caution">
    <text evidence="1">The sequence shown here is derived from an EMBL/GenBank/DDBJ whole genome shotgun (WGS) entry which is preliminary data.</text>
</comment>
<proteinExistence type="predicted"/>
<dbReference type="Proteomes" id="UP001196413">
    <property type="component" value="Unassembled WGS sequence"/>
</dbReference>
<sequence length="58" mass="6728">MIVFDDIYSMMKPSYDAQHRTYISGPSPEYNVMNSTSYCVSDGPRIRYTFPVICPRIL</sequence>
<name>A0AAD5WG64_PARTN</name>
<protein>
    <submittedName>
        <fullName evidence="1">Uncharacterized protein</fullName>
    </submittedName>
</protein>
<dbReference type="AlphaFoldDB" id="A0AAD5WG64"/>
<evidence type="ECO:0000313" key="2">
    <source>
        <dbReference type="Proteomes" id="UP001196413"/>
    </source>
</evidence>
<organism evidence="1 2">
    <name type="scientific">Parelaphostrongylus tenuis</name>
    <name type="common">Meningeal worm</name>
    <dbReference type="NCBI Taxonomy" id="148309"/>
    <lineage>
        <taxon>Eukaryota</taxon>
        <taxon>Metazoa</taxon>
        <taxon>Ecdysozoa</taxon>
        <taxon>Nematoda</taxon>
        <taxon>Chromadorea</taxon>
        <taxon>Rhabditida</taxon>
        <taxon>Rhabditina</taxon>
        <taxon>Rhabditomorpha</taxon>
        <taxon>Strongyloidea</taxon>
        <taxon>Metastrongylidae</taxon>
        <taxon>Parelaphostrongylus</taxon>
    </lineage>
</organism>
<dbReference type="EMBL" id="JAHQIW010006340">
    <property type="protein sequence ID" value="KAJ1368887.1"/>
    <property type="molecule type" value="Genomic_DNA"/>
</dbReference>